<evidence type="ECO:0000313" key="2">
    <source>
        <dbReference type="Proteomes" id="UP000243207"/>
    </source>
</evidence>
<keyword evidence="2" id="KW-1185">Reference proteome</keyword>
<dbReference type="AlphaFoldDB" id="A0A1H1Q9P4"/>
<protein>
    <submittedName>
        <fullName evidence="1">Uncharacterized protein</fullName>
    </submittedName>
</protein>
<name>A0A1H1Q9P4_9GAMM</name>
<gene>
    <name evidence="1" type="ORF">SAMN05216421_1089</name>
</gene>
<accession>A0A1H1Q9P4</accession>
<sequence length="106" mass="11696">MRERELLELAAKAYGIGPVIGFEDGQLVIGPIRQRRYWGPLNQDGDAARLAAKLNMDVSFRGEGDERVVQVNDTIMFVNSDLACGNEMKAYREAVVSVAAEIGRLL</sequence>
<evidence type="ECO:0000313" key="1">
    <source>
        <dbReference type="EMBL" id="SDS20241.1"/>
    </source>
</evidence>
<reference evidence="2" key="1">
    <citation type="submission" date="2016-10" db="EMBL/GenBank/DDBJ databases">
        <authorList>
            <person name="Varghese N."/>
            <person name="Submissions S."/>
        </authorList>
    </citation>
    <scope>NUCLEOTIDE SEQUENCE [LARGE SCALE GENOMIC DNA]</scope>
    <source>
        <strain evidence="2">NRRL B-51270</strain>
    </source>
</reference>
<dbReference type="EMBL" id="LT629736">
    <property type="protein sequence ID" value="SDS20241.1"/>
    <property type="molecule type" value="Genomic_DNA"/>
</dbReference>
<dbReference type="STRING" id="487184.SAMN05216421_1089"/>
<dbReference type="Proteomes" id="UP000243207">
    <property type="component" value="Chromosome I"/>
</dbReference>
<organism evidence="1 2">
    <name type="scientific">Halopseudomonas xinjiangensis</name>
    <dbReference type="NCBI Taxonomy" id="487184"/>
    <lineage>
        <taxon>Bacteria</taxon>
        <taxon>Pseudomonadati</taxon>
        <taxon>Pseudomonadota</taxon>
        <taxon>Gammaproteobacteria</taxon>
        <taxon>Pseudomonadales</taxon>
        <taxon>Pseudomonadaceae</taxon>
        <taxon>Halopseudomonas</taxon>
    </lineage>
</organism>
<proteinExistence type="predicted"/>